<dbReference type="RefSeq" id="WP_156806610.1">
    <property type="nucleotide sequence ID" value="NZ_JBHSOJ010000014.1"/>
</dbReference>
<keyword evidence="5 6" id="KW-0326">Glycosidase</keyword>
<comment type="similarity">
    <text evidence="1 6">Belongs to the glycosyl hydrolase 43 family.</text>
</comment>
<dbReference type="InterPro" id="IPR006710">
    <property type="entry name" value="Glyco_hydro_43"/>
</dbReference>
<evidence type="ECO:0000256" key="4">
    <source>
        <dbReference type="ARBA" id="ARBA00023277"/>
    </source>
</evidence>
<keyword evidence="8" id="KW-1185">Reference proteome</keyword>
<evidence type="ECO:0000313" key="7">
    <source>
        <dbReference type="EMBL" id="MFC5630341.1"/>
    </source>
</evidence>
<reference evidence="8" key="1">
    <citation type="journal article" date="2019" name="Int. J. Syst. Evol. Microbiol.">
        <title>The Global Catalogue of Microorganisms (GCM) 10K type strain sequencing project: providing services to taxonomists for standard genome sequencing and annotation.</title>
        <authorList>
            <consortium name="The Broad Institute Genomics Platform"/>
            <consortium name="The Broad Institute Genome Sequencing Center for Infectious Disease"/>
            <person name="Wu L."/>
            <person name="Ma J."/>
        </authorList>
    </citation>
    <scope>NUCLEOTIDE SEQUENCE [LARGE SCALE GENOMIC DNA]</scope>
    <source>
        <strain evidence="8">DT43</strain>
    </source>
</reference>
<dbReference type="InterPro" id="IPR023296">
    <property type="entry name" value="Glyco_hydro_beta-prop_sf"/>
</dbReference>
<organism evidence="7 8">
    <name type="scientific">Streptococcus caledonicus</name>
    <dbReference type="NCBI Taxonomy" id="2614158"/>
    <lineage>
        <taxon>Bacteria</taxon>
        <taxon>Bacillati</taxon>
        <taxon>Bacillota</taxon>
        <taxon>Bacilli</taxon>
        <taxon>Lactobacillales</taxon>
        <taxon>Streptococcaceae</taxon>
        <taxon>Streptococcus</taxon>
    </lineage>
</organism>
<dbReference type="Proteomes" id="UP001596110">
    <property type="component" value="Unassembled WGS sequence"/>
</dbReference>
<accession>A0ABW0UCC1</accession>
<dbReference type="Gene3D" id="2.60.120.260">
    <property type="entry name" value="Galactose-binding domain-like"/>
    <property type="match status" value="1"/>
</dbReference>
<dbReference type="SUPFAM" id="SSF75005">
    <property type="entry name" value="Arabinanase/levansucrase/invertase"/>
    <property type="match status" value="1"/>
</dbReference>
<comment type="caution">
    <text evidence="7">The sequence shown here is derived from an EMBL/GenBank/DDBJ whole genome shotgun (WGS) entry which is preliminary data.</text>
</comment>
<keyword evidence="3 6" id="KW-0378">Hydrolase</keyword>
<evidence type="ECO:0000256" key="6">
    <source>
        <dbReference type="RuleBase" id="RU361187"/>
    </source>
</evidence>
<proteinExistence type="inferred from homology"/>
<keyword evidence="2" id="KW-0624">Polysaccharide degradation</keyword>
<keyword evidence="2" id="KW-0858">Xylan degradation</keyword>
<evidence type="ECO:0000256" key="2">
    <source>
        <dbReference type="ARBA" id="ARBA00022651"/>
    </source>
</evidence>
<dbReference type="InterPro" id="IPR052176">
    <property type="entry name" value="Glycosyl_Hydrlase_43_Enz"/>
</dbReference>
<dbReference type="PANTHER" id="PTHR43772:SF2">
    <property type="entry name" value="PUTATIVE (AFU_ORTHOLOGUE AFUA_2G04480)-RELATED"/>
    <property type="match status" value="1"/>
</dbReference>
<dbReference type="EMBL" id="JBHSOJ010000014">
    <property type="protein sequence ID" value="MFC5630341.1"/>
    <property type="molecule type" value="Genomic_DNA"/>
</dbReference>
<evidence type="ECO:0000256" key="1">
    <source>
        <dbReference type="ARBA" id="ARBA00009865"/>
    </source>
</evidence>
<dbReference type="PANTHER" id="PTHR43772">
    <property type="entry name" value="ENDO-1,4-BETA-XYLANASE"/>
    <property type="match status" value="1"/>
</dbReference>
<keyword evidence="4" id="KW-0119">Carbohydrate metabolism</keyword>
<dbReference type="Pfam" id="PF04616">
    <property type="entry name" value="Glyco_hydro_43"/>
    <property type="match status" value="1"/>
</dbReference>
<sequence length="485" mass="54656">MKKQVFNPYLPNYEYLPDGEPRVFGNRLYIYGSHDRFGADYYCLNDYVTYSAPLNDLSDWRYEGVIYRKTQDPFNAEGKFSMFAPDVVQGPDGRYYLYYGMDFYSRISVAVADRPVGPFEFYGNVKHVDGELYGSDPICDPFQFDPAVLVDDDNRVYLYTGFGPGREVVENVKKMMGITLGDTGNYVVELDQDMLTIKTEPKQVIPNQWDSEGTGFEGHEFYEASSIRKFNGKYYFIYSSVLSHELAFAMSDKPTEGYVYGGSLHSNADLGVNGNQVAQAYWGNNHGSIVDINGIYYIFGHRQTNYSEFSRQGIAEVIQMNEKGLFEQAELTSCGLNGGPLRGLGTYSAAIACNLIGPKGAMKSVEVNSEALKAIHPCLTQFEEDNEKRESQYIHNLCDSAIVGYKYFEFSSPKCLSVEVRGDANGYFSFSTERFGKEVARIEVSNSSEWVILKTNFLVDLQGQKALYVTYKGQGSIDFKSITFA</sequence>
<evidence type="ECO:0000313" key="8">
    <source>
        <dbReference type="Proteomes" id="UP001596110"/>
    </source>
</evidence>
<evidence type="ECO:0000256" key="5">
    <source>
        <dbReference type="ARBA" id="ARBA00023295"/>
    </source>
</evidence>
<name>A0ABW0UCC1_9STRE</name>
<protein>
    <submittedName>
        <fullName evidence="7">Family 43 glycosylhydrolase</fullName>
    </submittedName>
</protein>
<evidence type="ECO:0000256" key="3">
    <source>
        <dbReference type="ARBA" id="ARBA00022801"/>
    </source>
</evidence>
<dbReference type="CDD" id="cd18620">
    <property type="entry name" value="GH43_XylA-like"/>
    <property type="match status" value="1"/>
</dbReference>
<dbReference type="Gene3D" id="2.115.10.20">
    <property type="entry name" value="Glycosyl hydrolase domain, family 43"/>
    <property type="match status" value="1"/>
</dbReference>
<gene>
    <name evidence="7" type="ORF">ACFPQ3_01725</name>
</gene>